<evidence type="ECO:0000256" key="1">
    <source>
        <dbReference type="SAM" id="SignalP"/>
    </source>
</evidence>
<dbReference type="EMBL" id="RCDA01000001">
    <property type="protein sequence ID" value="RLK51030.1"/>
    <property type="molecule type" value="Genomic_DNA"/>
</dbReference>
<reference evidence="5 6" key="1">
    <citation type="submission" date="2018-10" db="EMBL/GenBank/DDBJ databases">
        <title>Genomic Encyclopedia of Type Strains, Phase IV (KMG-IV): sequencing the most valuable type-strain genomes for metagenomic binning, comparative biology and taxonomic classification.</title>
        <authorList>
            <person name="Goeker M."/>
        </authorList>
    </citation>
    <scope>NUCLEOTIDE SEQUENCE [LARGE SCALE GENOMIC DNA]</scope>
    <source>
        <strain evidence="5 6">DSM 12769</strain>
    </source>
</reference>
<dbReference type="PROSITE" id="PS50112">
    <property type="entry name" value="PAS"/>
    <property type="match status" value="2"/>
</dbReference>
<gene>
    <name evidence="5" type="ORF">DFR31_0944</name>
</gene>
<dbReference type="NCBIfam" id="TIGR00254">
    <property type="entry name" value="GGDEF"/>
    <property type="match status" value="1"/>
</dbReference>
<dbReference type="PANTHER" id="PTHR44757:SF2">
    <property type="entry name" value="BIOFILM ARCHITECTURE MAINTENANCE PROTEIN MBAA"/>
    <property type="match status" value="1"/>
</dbReference>
<dbReference type="PANTHER" id="PTHR44757">
    <property type="entry name" value="DIGUANYLATE CYCLASE DGCP"/>
    <property type="match status" value="1"/>
</dbReference>
<sequence length="952" mass="103350">MDKPSAVRRLVPLAAGLTVAAGLGAATLAAHDLYQAHQQQQAESRALSSLHALRAELEAELATAGRVASGLAAWLGVEPEPDEEHFSRVADQLMGLSVPVRRAALAPDSRVALVHPLSDNLGLIGRDLRGDSSQTLILQALAEGRGGVKLGPVTRMDGSTVLPLYAAVRPFEQDNGSTEHLGEVLVALDVELLARETGLAPASHGVDAQLTLTQNDEESTIGPEPDAAGAALRVPVQIPGGEGQLRATLPETGGGWLLPAGGGTSLALGLLTAFGLRRHMALKAAEQDARAVLDQLSDGACLIQEGRVRYANHRFRDITGYPEYELIGRDFPELLDPADRKRVQTHTGELEAGLPPMGEFNLRLRHSAGRSVYVRLNIAPAEWHGQPAAVATVADMDQRLRDAARLAESERIYREIVESATAVVMRWRPGGELLSLNEAGQTLFGDRAEFSEAEPLWARLEPEQDAPDALSLARVGSEPESYPTSEGSCLDHTGEPRWLVWNHCPLYHEDGRLREILSVGTDCTRQRNAAGSLRHREQRLRAITDHAPEPMVLIRADGTIGWLSPAWARTLGQDPEGLRGRPWTQLLDEAERPRAERLARAILEGERESLRETFRSRDARDKQRWLLVHLAPAMGDPDGPALTGMLTDITDQKAAVRELELAGLAYQHSPLGLYVADPEGRIISANPAFQALVGGGAEGRRLEHLTSGRERHDFHQRLTDTLSDGRPWSGDLECRRGEGPDDLWIQHTWLAPVIDPDDGLTHRVGIAEDATEQRASEAAARERTLRDPLTGLASADLLQDRLVHAIERARAEQGQLAVLCLDLDDFGALNQRLGERETDAVLARVAGRVKQQVPDCETLARLEDDTLVVVLERLGDPAEAGSLAGRLLQAIAEPMLIGADEVQVTASLGLSLYPDHGVRPEDLIDAANQCIPEAKAAGKNTWRQFRSRGPTL</sequence>
<dbReference type="SMART" id="SM00091">
    <property type="entry name" value="PAS"/>
    <property type="match status" value="4"/>
</dbReference>
<dbReference type="InterPro" id="IPR000160">
    <property type="entry name" value="GGDEF_dom"/>
</dbReference>
<dbReference type="InterPro" id="IPR043128">
    <property type="entry name" value="Rev_trsase/Diguanyl_cyclase"/>
</dbReference>
<dbReference type="Gene3D" id="3.30.450.20">
    <property type="entry name" value="PAS domain"/>
    <property type="match status" value="4"/>
</dbReference>
<dbReference type="CDD" id="cd01949">
    <property type="entry name" value="GGDEF"/>
    <property type="match status" value="1"/>
</dbReference>
<dbReference type="Gene3D" id="3.30.70.270">
    <property type="match status" value="1"/>
</dbReference>
<dbReference type="CDD" id="cd00130">
    <property type="entry name" value="PAS"/>
    <property type="match status" value="3"/>
</dbReference>
<keyword evidence="6" id="KW-1185">Reference proteome</keyword>
<dbReference type="InterPro" id="IPR000700">
    <property type="entry name" value="PAS-assoc_C"/>
</dbReference>
<dbReference type="InterPro" id="IPR013656">
    <property type="entry name" value="PAS_4"/>
</dbReference>
<evidence type="ECO:0000259" key="3">
    <source>
        <dbReference type="PROSITE" id="PS50113"/>
    </source>
</evidence>
<dbReference type="InterPro" id="IPR000014">
    <property type="entry name" value="PAS"/>
</dbReference>
<dbReference type="RefSeq" id="WP_121441471.1">
    <property type="nucleotide sequence ID" value="NZ_RCDA01000001.1"/>
</dbReference>
<dbReference type="AlphaFoldDB" id="A0A498CCQ6"/>
<feature type="signal peptide" evidence="1">
    <location>
        <begin position="1"/>
        <end position="25"/>
    </location>
</feature>
<feature type="domain" description="PAS" evidence="2">
    <location>
        <begin position="536"/>
        <end position="606"/>
    </location>
</feature>
<dbReference type="InterPro" id="IPR035965">
    <property type="entry name" value="PAS-like_dom_sf"/>
</dbReference>
<comment type="caution">
    <text evidence="5">The sequence shown here is derived from an EMBL/GenBank/DDBJ whole genome shotgun (WGS) entry which is preliminary data.</text>
</comment>
<dbReference type="NCBIfam" id="TIGR00229">
    <property type="entry name" value="sensory_box"/>
    <property type="match status" value="4"/>
</dbReference>
<dbReference type="Proteomes" id="UP000275461">
    <property type="component" value="Unassembled WGS sequence"/>
</dbReference>
<feature type="chain" id="PRO_5019725787" evidence="1">
    <location>
        <begin position="26"/>
        <end position="952"/>
    </location>
</feature>
<evidence type="ECO:0000259" key="2">
    <source>
        <dbReference type="PROSITE" id="PS50112"/>
    </source>
</evidence>
<dbReference type="PROSITE" id="PS50113">
    <property type="entry name" value="PAC"/>
    <property type="match status" value="1"/>
</dbReference>
<dbReference type="SUPFAM" id="SSF55785">
    <property type="entry name" value="PYP-like sensor domain (PAS domain)"/>
    <property type="match status" value="4"/>
</dbReference>
<dbReference type="InterPro" id="IPR006189">
    <property type="entry name" value="CHASE_dom"/>
</dbReference>
<dbReference type="SMART" id="SM01079">
    <property type="entry name" value="CHASE"/>
    <property type="match status" value="1"/>
</dbReference>
<dbReference type="SUPFAM" id="SSF55073">
    <property type="entry name" value="Nucleotide cyclase"/>
    <property type="match status" value="1"/>
</dbReference>
<accession>A0A498CCQ6</accession>
<dbReference type="GO" id="GO:0006355">
    <property type="term" value="P:regulation of DNA-templated transcription"/>
    <property type="evidence" value="ECO:0007669"/>
    <property type="project" value="InterPro"/>
</dbReference>
<dbReference type="OrthoDB" id="9812260at2"/>
<dbReference type="GO" id="GO:0003824">
    <property type="term" value="F:catalytic activity"/>
    <property type="evidence" value="ECO:0007669"/>
    <property type="project" value="UniProtKB-ARBA"/>
</dbReference>
<feature type="domain" description="GGDEF" evidence="4">
    <location>
        <begin position="814"/>
        <end position="947"/>
    </location>
</feature>
<keyword evidence="1" id="KW-0732">Signal</keyword>
<dbReference type="InterPro" id="IPR029787">
    <property type="entry name" value="Nucleotide_cyclase"/>
</dbReference>
<dbReference type="Pfam" id="PF00990">
    <property type="entry name" value="GGDEF"/>
    <property type="match status" value="1"/>
</dbReference>
<dbReference type="InterPro" id="IPR013767">
    <property type="entry name" value="PAS_fold"/>
</dbReference>
<name>A0A498CCQ6_9GAMM</name>
<dbReference type="SMART" id="SM00267">
    <property type="entry name" value="GGDEF"/>
    <property type="match status" value="1"/>
</dbReference>
<feature type="domain" description="PAS" evidence="2">
    <location>
        <begin position="305"/>
        <end position="344"/>
    </location>
</feature>
<dbReference type="InterPro" id="IPR052155">
    <property type="entry name" value="Biofilm_reg_signaling"/>
</dbReference>
<evidence type="ECO:0000259" key="4">
    <source>
        <dbReference type="PROSITE" id="PS50887"/>
    </source>
</evidence>
<proteinExistence type="predicted"/>
<feature type="domain" description="PAC" evidence="3">
    <location>
        <begin position="483"/>
        <end position="535"/>
    </location>
</feature>
<dbReference type="Pfam" id="PF00989">
    <property type="entry name" value="PAS"/>
    <property type="match status" value="2"/>
</dbReference>
<dbReference type="SMART" id="SM00086">
    <property type="entry name" value="PAC"/>
    <property type="match status" value="4"/>
</dbReference>
<dbReference type="PROSITE" id="PS50887">
    <property type="entry name" value="GGDEF"/>
    <property type="match status" value="1"/>
</dbReference>
<organism evidence="5 6">
    <name type="scientific">Alkalispirillum mobile</name>
    <dbReference type="NCBI Taxonomy" id="85925"/>
    <lineage>
        <taxon>Bacteria</taxon>
        <taxon>Pseudomonadati</taxon>
        <taxon>Pseudomonadota</taxon>
        <taxon>Gammaproteobacteria</taxon>
        <taxon>Chromatiales</taxon>
        <taxon>Ectothiorhodospiraceae</taxon>
        <taxon>Alkalispirillum</taxon>
    </lineage>
</organism>
<dbReference type="InterPro" id="IPR001610">
    <property type="entry name" value="PAC"/>
</dbReference>
<protein>
    <submittedName>
        <fullName evidence="5">PAS domain S-box-containing protein/diguanylate cyclase (GGDEF)-like protein</fullName>
    </submittedName>
</protein>
<dbReference type="Pfam" id="PF08448">
    <property type="entry name" value="PAS_4"/>
    <property type="match status" value="2"/>
</dbReference>
<evidence type="ECO:0000313" key="5">
    <source>
        <dbReference type="EMBL" id="RLK51030.1"/>
    </source>
</evidence>
<evidence type="ECO:0000313" key="6">
    <source>
        <dbReference type="Proteomes" id="UP000275461"/>
    </source>
</evidence>